<dbReference type="EMBL" id="BK015067">
    <property type="protein sequence ID" value="DAD89680.1"/>
    <property type="molecule type" value="Genomic_DNA"/>
</dbReference>
<name>A0A8S5N5V2_9CAUD</name>
<sequence>MTVPELCRYTHNFFDRADDPVAGEFAFEPDTVPAGVVPGQYFLVCGSIFNDGVHKAGDGGLTAETFTGTVQPMRVPPDFVALAEKIDAYDKALPSGGVYVSQSFGGWSGTMATGADGLPADGKTRYKSEINQWRKM</sequence>
<accession>A0A8S5N5V2</accession>
<proteinExistence type="predicted"/>
<protein>
    <submittedName>
        <fullName evidence="1">Uncharacterized protein</fullName>
    </submittedName>
</protein>
<organism evidence="1">
    <name type="scientific">Caudovirales sp. ctXjW8</name>
    <dbReference type="NCBI Taxonomy" id="2826779"/>
    <lineage>
        <taxon>Viruses</taxon>
        <taxon>Duplodnaviria</taxon>
        <taxon>Heunggongvirae</taxon>
        <taxon>Uroviricota</taxon>
        <taxon>Caudoviricetes</taxon>
    </lineage>
</organism>
<reference evidence="1" key="1">
    <citation type="journal article" date="2021" name="Proc. Natl. Acad. Sci. U.S.A.">
        <title>A Catalog of Tens of Thousands of Viruses from Human Metagenomes Reveals Hidden Associations with Chronic Diseases.</title>
        <authorList>
            <person name="Tisza M.J."/>
            <person name="Buck C.B."/>
        </authorList>
    </citation>
    <scope>NUCLEOTIDE SEQUENCE</scope>
    <source>
        <strain evidence="1">CtXjW8</strain>
    </source>
</reference>
<evidence type="ECO:0000313" key="1">
    <source>
        <dbReference type="EMBL" id="DAD89680.1"/>
    </source>
</evidence>